<keyword evidence="7 14" id="KW-0812">Transmembrane</keyword>
<dbReference type="InterPro" id="IPR036097">
    <property type="entry name" value="HisK_dim/P_sf"/>
</dbReference>
<evidence type="ECO:0000256" key="14">
    <source>
        <dbReference type="SAM" id="Phobius"/>
    </source>
</evidence>
<sequence length="684" mass="78372">MDTNLNQNDEIEEIDISKKFKFSKSGSVLVIILFLLASISVGLFVPLRSVVFQGESKMNRYLESSDFINTLESITWNLLDESRNEDRENQRFWFDDMAYYFAYGDDIVTNWSTKEDIIDNAQRADSFYLNLEYDENKDLANIESSMDISWENNATNRLEYIIKNQDEEIENIPITMIYVINDETLRLGGSISDRIRDFYLERYLMLIVGIGAVFMLGILLWSGFTDSSKQQSNNLIKGTNKIPIEIKSLMIFAFVSLFYFSIAVTANGSLDYYTTDLIFENIIVDANMFFYIIGIPLTFLLYTFIYIFIADTKNIYRQGIYKTCMENSIVGRIFIGCGGYMKNTLNSIFSFDIKNTENRKMIMALGINLIVLFFIAYAGALGMILAVVYTVFLFKYLKNKLRDINKLYLVTEELSYGEFDQELDYDLGMFTPIVENLGKIRSGFKLAVDREIKGQNLKTELISNVSHDLKTPLTSIISYVDLLKKEPKSSDIQEEYIDILDKKSQRLSLLIEDLFEASKAASGNISLNLEPIDIVSLLRQTIGEREGDINASGLIFRMDIKEEKIICNLDGKRTFRIFDNLISNILKYSLSNSRVYIETDVYDDRVDLIFKNISAYEMNFNPEDMLERFTRGDKSRNTDGSGLGLSIARSFSELQGGSLSISVDGDLFKVVVSFQTLSKESEIN</sequence>
<proteinExistence type="predicted"/>
<comment type="subcellular location">
    <subcellularLocation>
        <location evidence="2">Cell membrane</location>
        <topology evidence="2">Multi-pass membrane protein</topology>
    </subcellularLocation>
</comment>
<dbReference type="RefSeq" id="WP_209660620.1">
    <property type="nucleotide sequence ID" value="NZ_JAGGLI010000012.1"/>
</dbReference>
<evidence type="ECO:0000259" key="15">
    <source>
        <dbReference type="PROSITE" id="PS50109"/>
    </source>
</evidence>
<keyword evidence="11 14" id="KW-1133">Transmembrane helix</keyword>
<evidence type="ECO:0000256" key="5">
    <source>
        <dbReference type="ARBA" id="ARBA00022553"/>
    </source>
</evidence>
<evidence type="ECO:0000256" key="12">
    <source>
        <dbReference type="ARBA" id="ARBA00023012"/>
    </source>
</evidence>
<dbReference type="InterPro" id="IPR003594">
    <property type="entry name" value="HATPase_dom"/>
</dbReference>
<organism evidence="16 17">
    <name type="scientific">Acetoanaerobium pronyense</name>
    <dbReference type="NCBI Taxonomy" id="1482736"/>
    <lineage>
        <taxon>Bacteria</taxon>
        <taxon>Bacillati</taxon>
        <taxon>Bacillota</taxon>
        <taxon>Clostridia</taxon>
        <taxon>Peptostreptococcales</taxon>
        <taxon>Filifactoraceae</taxon>
        <taxon>Acetoanaerobium</taxon>
    </lineage>
</organism>
<comment type="catalytic activity">
    <reaction evidence="1">
        <text>ATP + protein L-histidine = ADP + protein N-phospho-L-histidine.</text>
        <dbReference type="EC" id="2.7.13.3"/>
    </reaction>
</comment>
<evidence type="ECO:0000313" key="16">
    <source>
        <dbReference type="EMBL" id="MBP2027563.1"/>
    </source>
</evidence>
<keyword evidence="13 14" id="KW-0472">Membrane</keyword>
<dbReference type="InterPro" id="IPR005467">
    <property type="entry name" value="His_kinase_dom"/>
</dbReference>
<dbReference type="CDD" id="cd00082">
    <property type="entry name" value="HisKA"/>
    <property type="match status" value="1"/>
</dbReference>
<dbReference type="Proteomes" id="UP001314903">
    <property type="component" value="Unassembled WGS sequence"/>
</dbReference>
<dbReference type="SUPFAM" id="SSF47384">
    <property type="entry name" value="Homodimeric domain of signal transducing histidine kinase"/>
    <property type="match status" value="1"/>
</dbReference>
<dbReference type="SMART" id="SM00388">
    <property type="entry name" value="HisKA"/>
    <property type="match status" value="1"/>
</dbReference>
<evidence type="ECO:0000256" key="6">
    <source>
        <dbReference type="ARBA" id="ARBA00022679"/>
    </source>
</evidence>
<feature type="transmembrane region" description="Helical" evidence="14">
    <location>
        <begin position="288"/>
        <end position="309"/>
    </location>
</feature>
<dbReference type="EC" id="2.7.13.3" evidence="3"/>
<keyword evidence="6" id="KW-0808">Transferase</keyword>
<keyword evidence="5" id="KW-0597">Phosphoprotein</keyword>
<dbReference type="SMART" id="SM00387">
    <property type="entry name" value="HATPase_c"/>
    <property type="match status" value="1"/>
</dbReference>
<comment type="caution">
    <text evidence="16">The sequence shown here is derived from an EMBL/GenBank/DDBJ whole genome shotgun (WGS) entry which is preliminary data.</text>
</comment>
<protein>
    <recommendedName>
        <fullName evidence="3">histidine kinase</fullName>
        <ecNumber evidence="3">2.7.13.3</ecNumber>
    </recommendedName>
</protein>
<keyword evidence="10" id="KW-0067">ATP-binding</keyword>
<reference evidence="16 17" key="1">
    <citation type="submission" date="2021-03" db="EMBL/GenBank/DDBJ databases">
        <title>Genomic Encyclopedia of Type Strains, Phase IV (KMG-IV): sequencing the most valuable type-strain genomes for metagenomic binning, comparative biology and taxonomic classification.</title>
        <authorList>
            <person name="Goeker M."/>
        </authorList>
    </citation>
    <scope>NUCLEOTIDE SEQUENCE [LARGE SCALE GENOMIC DNA]</scope>
    <source>
        <strain evidence="16 17">DSM 27512</strain>
    </source>
</reference>
<keyword evidence="12" id="KW-0902">Two-component regulatory system</keyword>
<evidence type="ECO:0000256" key="10">
    <source>
        <dbReference type="ARBA" id="ARBA00022840"/>
    </source>
</evidence>
<keyword evidence="8" id="KW-0547">Nucleotide-binding</keyword>
<gene>
    <name evidence="16" type="ORF">J2Z35_001360</name>
</gene>
<dbReference type="Gene3D" id="1.10.287.130">
    <property type="match status" value="1"/>
</dbReference>
<dbReference type="Pfam" id="PF00512">
    <property type="entry name" value="HisKA"/>
    <property type="match status" value="1"/>
</dbReference>
<feature type="domain" description="Histidine kinase" evidence="15">
    <location>
        <begin position="464"/>
        <end position="678"/>
    </location>
</feature>
<evidence type="ECO:0000256" key="3">
    <source>
        <dbReference type="ARBA" id="ARBA00012438"/>
    </source>
</evidence>
<dbReference type="PANTHER" id="PTHR45528">
    <property type="entry name" value="SENSOR HISTIDINE KINASE CPXA"/>
    <property type="match status" value="1"/>
</dbReference>
<evidence type="ECO:0000313" key="17">
    <source>
        <dbReference type="Proteomes" id="UP001314903"/>
    </source>
</evidence>
<evidence type="ECO:0000256" key="11">
    <source>
        <dbReference type="ARBA" id="ARBA00022989"/>
    </source>
</evidence>
<dbReference type="InterPro" id="IPR036890">
    <property type="entry name" value="HATPase_C_sf"/>
</dbReference>
<dbReference type="EMBL" id="JAGGLI010000012">
    <property type="protein sequence ID" value="MBP2027563.1"/>
    <property type="molecule type" value="Genomic_DNA"/>
</dbReference>
<evidence type="ECO:0000256" key="7">
    <source>
        <dbReference type="ARBA" id="ARBA00022692"/>
    </source>
</evidence>
<dbReference type="PROSITE" id="PS50109">
    <property type="entry name" value="HIS_KIN"/>
    <property type="match status" value="1"/>
</dbReference>
<feature type="transmembrane region" description="Helical" evidence="14">
    <location>
        <begin position="361"/>
        <end position="394"/>
    </location>
</feature>
<feature type="transmembrane region" description="Helical" evidence="14">
    <location>
        <begin position="28"/>
        <end position="47"/>
    </location>
</feature>
<keyword evidence="4" id="KW-1003">Cell membrane</keyword>
<accession>A0ABS4KII5</accession>
<feature type="transmembrane region" description="Helical" evidence="14">
    <location>
        <begin position="246"/>
        <end position="268"/>
    </location>
</feature>
<dbReference type="PANTHER" id="PTHR45528:SF1">
    <property type="entry name" value="SENSOR HISTIDINE KINASE CPXA"/>
    <property type="match status" value="1"/>
</dbReference>
<dbReference type="Pfam" id="PF02518">
    <property type="entry name" value="HATPase_c"/>
    <property type="match status" value="1"/>
</dbReference>
<evidence type="ECO:0000256" key="2">
    <source>
        <dbReference type="ARBA" id="ARBA00004651"/>
    </source>
</evidence>
<evidence type="ECO:0000256" key="13">
    <source>
        <dbReference type="ARBA" id="ARBA00023136"/>
    </source>
</evidence>
<feature type="transmembrane region" description="Helical" evidence="14">
    <location>
        <begin position="203"/>
        <end position="225"/>
    </location>
</feature>
<dbReference type="SUPFAM" id="SSF55874">
    <property type="entry name" value="ATPase domain of HSP90 chaperone/DNA topoisomerase II/histidine kinase"/>
    <property type="match status" value="1"/>
</dbReference>
<dbReference type="GO" id="GO:0016301">
    <property type="term" value="F:kinase activity"/>
    <property type="evidence" value="ECO:0007669"/>
    <property type="project" value="UniProtKB-KW"/>
</dbReference>
<evidence type="ECO:0000256" key="9">
    <source>
        <dbReference type="ARBA" id="ARBA00022777"/>
    </source>
</evidence>
<dbReference type="InterPro" id="IPR003661">
    <property type="entry name" value="HisK_dim/P_dom"/>
</dbReference>
<dbReference type="InterPro" id="IPR050398">
    <property type="entry name" value="HssS/ArlS-like"/>
</dbReference>
<evidence type="ECO:0000256" key="1">
    <source>
        <dbReference type="ARBA" id="ARBA00000085"/>
    </source>
</evidence>
<dbReference type="Gene3D" id="3.30.565.10">
    <property type="entry name" value="Histidine kinase-like ATPase, C-terminal domain"/>
    <property type="match status" value="1"/>
</dbReference>
<keyword evidence="9 16" id="KW-0418">Kinase</keyword>
<evidence type="ECO:0000256" key="4">
    <source>
        <dbReference type="ARBA" id="ARBA00022475"/>
    </source>
</evidence>
<name>A0ABS4KII5_9FIRM</name>
<keyword evidence="17" id="KW-1185">Reference proteome</keyword>
<evidence type="ECO:0000256" key="8">
    <source>
        <dbReference type="ARBA" id="ARBA00022741"/>
    </source>
</evidence>